<dbReference type="Proteomes" id="UP000449547">
    <property type="component" value="Unassembled WGS sequence"/>
</dbReference>
<proteinExistence type="predicted"/>
<protein>
    <recommendedName>
        <fullName evidence="4">BTB domain-containing protein</fullName>
    </recommendedName>
</protein>
<evidence type="ECO:0000256" key="1">
    <source>
        <dbReference type="SAM" id="SignalP"/>
    </source>
</evidence>
<accession>A0A642UT30</accession>
<dbReference type="EMBL" id="SWFT01000052">
    <property type="protein sequence ID" value="KAA8904846.1"/>
    <property type="molecule type" value="Genomic_DNA"/>
</dbReference>
<evidence type="ECO:0000313" key="3">
    <source>
        <dbReference type="Proteomes" id="UP000449547"/>
    </source>
</evidence>
<dbReference type="OMA" id="SHERKIC"/>
<comment type="caution">
    <text evidence="2">The sequence shown here is derived from an EMBL/GenBank/DDBJ whole genome shotgun (WGS) entry which is preliminary data.</text>
</comment>
<organism evidence="2 3">
    <name type="scientific">Diutina rugosa</name>
    <name type="common">Yeast</name>
    <name type="synonym">Candida rugosa</name>
    <dbReference type="NCBI Taxonomy" id="5481"/>
    <lineage>
        <taxon>Eukaryota</taxon>
        <taxon>Fungi</taxon>
        <taxon>Dikarya</taxon>
        <taxon>Ascomycota</taxon>
        <taxon>Saccharomycotina</taxon>
        <taxon>Pichiomycetes</taxon>
        <taxon>Debaryomycetaceae</taxon>
        <taxon>Diutina</taxon>
    </lineage>
</organism>
<keyword evidence="3" id="KW-1185">Reference proteome</keyword>
<gene>
    <name evidence="2" type="ORF">DIURU_001800</name>
</gene>
<keyword evidence="1" id="KW-0732">Signal</keyword>
<dbReference type="AlphaFoldDB" id="A0A642UT30"/>
<dbReference type="VEuPathDB" id="FungiDB:DIURU_001800"/>
<reference evidence="2 3" key="1">
    <citation type="submission" date="2019-07" db="EMBL/GenBank/DDBJ databases">
        <title>Genome assembly of two rare yeast pathogens: Diutina rugosa and Trichomonascus ciferrii.</title>
        <authorList>
            <person name="Mixao V."/>
            <person name="Saus E."/>
            <person name="Hansen A."/>
            <person name="Lass-Flor C."/>
            <person name="Gabaldon T."/>
        </authorList>
    </citation>
    <scope>NUCLEOTIDE SEQUENCE [LARGE SCALE GENOMIC DNA]</scope>
    <source>
        <strain evidence="2 3">CBS 613</strain>
    </source>
</reference>
<sequence length="227" mass="26514">MEAKVLITSLSFLFAVLGSLPSGTCPLIDFNRGGNDFIAYNIGYRKTYEALLPLLRNSPFENKHGLSVTIYDGNAVSISFFTRILEYIDTHTDELGTSEDVEIIRHAFDVFDKQVYRTIVTFTPLGYYHIFVDMTDEFWDLVYAQNPLALSWLNVLAAYALVYKLYFIRDNNIWVDYMNWYREWYGHKYFWDEPVYQAVVEQGYCVSDYSLLQFFNPLECATIDEIS</sequence>
<evidence type="ECO:0008006" key="4">
    <source>
        <dbReference type="Google" id="ProtNLM"/>
    </source>
</evidence>
<dbReference type="GeneID" id="54780453"/>
<dbReference type="OrthoDB" id="4023759at2759"/>
<evidence type="ECO:0000313" key="2">
    <source>
        <dbReference type="EMBL" id="KAA8904846.1"/>
    </source>
</evidence>
<feature type="signal peptide" evidence="1">
    <location>
        <begin position="1"/>
        <end position="18"/>
    </location>
</feature>
<feature type="chain" id="PRO_5025014993" description="BTB domain-containing protein" evidence="1">
    <location>
        <begin position="19"/>
        <end position="227"/>
    </location>
</feature>
<name>A0A642UT30_DIURU</name>
<dbReference type="RefSeq" id="XP_034013410.1">
    <property type="nucleotide sequence ID" value="XM_034154384.1"/>
</dbReference>